<sequence>MKRYMIHCQDIDVRVTEWGERDKPVIFCLHGLGSTALSFIEVADKLQYDFRILAIDAPGHGMSQSFQNEHAYDFPRFCEWLNQVLDMLDVNRFYFLSHSWGSFIHLYYLIDQGDRVDGSILIDGGYQSKRLRGRSSEKEAAYYETDFEVFCETWGEFESMAVYDGISRRSPLLDLAAQDLAVHRDNRYYWHARGKTGAAIIRSMYRDEVLDFSSRVQSNSIILLRATLPEADEPFKIDASNQIAELTGAVVKPVPSASHMLHWENPDRVVQEIKENWVTSVSV</sequence>
<dbReference type="eggNOG" id="COG0596">
    <property type="taxonomic scope" value="Bacteria"/>
</dbReference>
<dbReference type="EMBL" id="ATCL01000020">
    <property type="protein sequence ID" value="ERG66283.1"/>
    <property type="molecule type" value="Genomic_DNA"/>
</dbReference>
<keyword evidence="4" id="KW-1185">Reference proteome</keyword>
<dbReference type="GO" id="GO:0016787">
    <property type="term" value="F:hydrolase activity"/>
    <property type="evidence" value="ECO:0007669"/>
    <property type="project" value="UniProtKB-KW"/>
</dbReference>
<dbReference type="Proteomes" id="UP000016464">
    <property type="component" value="Unassembled WGS sequence"/>
</dbReference>
<evidence type="ECO:0000313" key="4">
    <source>
        <dbReference type="Proteomes" id="UP000016464"/>
    </source>
</evidence>
<dbReference type="RefSeq" id="WP_021066909.1">
    <property type="nucleotide sequence ID" value="NZ_ATCL01000020.1"/>
</dbReference>
<evidence type="ECO:0000259" key="2">
    <source>
        <dbReference type="Pfam" id="PF00561"/>
    </source>
</evidence>
<dbReference type="PANTHER" id="PTHR43798">
    <property type="entry name" value="MONOACYLGLYCEROL LIPASE"/>
    <property type="match status" value="1"/>
</dbReference>
<dbReference type="InterPro" id="IPR050266">
    <property type="entry name" value="AB_hydrolase_sf"/>
</dbReference>
<dbReference type="InterPro" id="IPR029058">
    <property type="entry name" value="AB_hydrolase_fold"/>
</dbReference>
<keyword evidence="1" id="KW-0378">Hydrolase</keyword>
<dbReference type="InterPro" id="IPR000073">
    <property type="entry name" value="AB_hydrolase_1"/>
</dbReference>
<comment type="caution">
    <text evidence="3">The sequence shown here is derived from an EMBL/GenBank/DDBJ whole genome shotgun (WGS) entry which is preliminary data.</text>
</comment>
<evidence type="ECO:0000256" key="1">
    <source>
        <dbReference type="ARBA" id="ARBA00022801"/>
    </source>
</evidence>
<proteinExistence type="predicted"/>
<dbReference type="SUPFAM" id="SSF53474">
    <property type="entry name" value="alpha/beta-Hydrolases"/>
    <property type="match status" value="1"/>
</dbReference>
<accession>U1LG40</accession>
<feature type="domain" description="AB hydrolase-1" evidence="2">
    <location>
        <begin position="24"/>
        <end position="266"/>
    </location>
</feature>
<dbReference type="AlphaFoldDB" id="U1LG40"/>
<dbReference type="PATRIC" id="fig|1345023.5.peg.1750"/>
<organism evidence="3 4">
    <name type="scientific">Exiguobacterium chiriqhucha RW-2</name>
    <dbReference type="NCBI Taxonomy" id="1345023"/>
    <lineage>
        <taxon>Bacteria</taxon>
        <taxon>Bacillati</taxon>
        <taxon>Bacillota</taxon>
        <taxon>Bacilli</taxon>
        <taxon>Bacillales</taxon>
        <taxon>Bacillales Family XII. Incertae Sedis</taxon>
        <taxon>Exiguobacterium</taxon>
    </lineage>
</organism>
<dbReference type="STRING" id="1385984.GCA_000702565_02026"/>
<dbReference type="Pfam" id="PF00561">
    <property type="entry name" value="Abhydrolase_1"/>
    <property type="match status" value="1"/>
</dbReference>
<reference evidence="3 4" key="1">
    <citation type="journal article" date="2013" name="Genome Announc.">
        <title>Draft Genome Sequence of Exiguobacterium pavilionensis Strain RW-2, with Wide Thermal, Salinity, and pH Tolerance, Isolated from Modern Freshwater Microbialites.</title>
        <authorList>
            <person name="White R.A.III."/>
            <person name="Grassa C.J."/>
            <person name="Suttle C.A."/>
        </authorList>
    </citation>
    <scope>NUCLEOTIDE SEQUENCE [LARGE SCALE GENOMIC DNA]</scope>
    <source>
        <strain evidence="3 4">RW-2</strain>
    </source>
</reference>
<name>U1LG40_9BACL</name>
<dbReference type="Gene3D" id="3.40.50.1820">
    <property type="entry name" value="alpha/beta hydrolase"/>
    <property type="match status" value="1"/>
</dbReference>
<gene>
    <name evidence="3" type="ORF">M467_03220</name>
</gene>
<evidence type="ECO:0000313" key="3">
    <source>
        <dbReference type="EMBL" id="ERG66283.1"/>
    </source>
</evidence>
<protein>
    <recommendedName>
        <fullName evidence="2">AB hydrolase-1 domain-containing protein</fullName>
    </recommendedName>
</protein>
<dbReference type="PANTHER" id="PTHR43798:SF31">
    <property type="entry name" value="AB HYDROLASE SUPERFAMILY PROTEIN YCLE"/>
    <property type="match status" value="1"/>
</dbReference>
<dbReference type="GO" id="GO:0016020">
    <property type="term" value="C:membrane"/>
    <property type="evidence" value="ECO:0007669"/>
    <property type="project" value="TreeGrafter"/>
</dbReference>